<sequence>MLRALTRHLKGPFRNALIQTVMQKHWKVLGSPKILAASHNYFPVRQYAIRPKETSFMEENTLSNKILQYMRTNTKYAAVDSLSIGQVQNNTFSDAYAMHQLLLVISHSLIPKTKDILKLFSLYKLPQHSILQDMISKKSLMLNVKRKVIESLSHMTENELRNFASALKELKFVKTRYLMDIARNIDLECDKRTYKADLEKCLHLFDILLILYGNNVYRRKQYDNFMALFETHIESAQPQDLVQILYYVGIGKRRKLSRDFVDLLVRKLETHYEDLSFHDAGIAAASVFKSNVKVSKYSSFIKKTANHLQTKVKECPCLNDLDSYGLVAMMKILRAAQYQDHRILSSLNSFIMHNNADNLSPQFIAHTLALYANSCVYEPDVFSRLEELILQHLKAPLLSVRIRDLSRILWAFSHVNHQCCREILSISDKSLMEFIHNGEVDIYPQFLSSTLLSMAMMGHYPQPLIKEAFKHERIHQLQDYQKSKQLSRLLTLNECLKVELPELTVALPDISKSNLPTRTLVDEVQHRPALATLLKGAKFINEIVGAPVLKLKFPIAYINYASLVYDASELKGNNCNSLPSSTSQRDHVIQQLSAVKDNTSKQQISIELIDSQSTLSTSQPIGMVKLKIQLMNKSGWEVRKIYSGDVETCSNDEQAIGALILDELTKVCYYG</sequence>
<evidence type="ECO:0000313" key="1">
    <source>
        <dbReference type="EMBL" id="KAG7158607.1"/>
    </source>
</evidence>
<evidence type="ECO:0000313" key="2">
    <source>
        <dbReference type="Proteomes" id="UP000747542"/>
    </source>
</evidence>
<proteinExistence type="predicted"/>
<gene>
    <name evidence="1" type="primary">Fastkd5-L1</name>
    <name evidence="1" type="ORF">Hamer_G011256</name>
</gene>
<dbReference type="OrthoDB" id="5950777at2759"/>
<keyword evidence="1" id="KW-0808">Transferase</keyword>
<dbReference type="AlphaFoldDB" id="A0A8J5JIF1"/>
<keyword evidence="1" id="KW-0418">Kinase</keyword>
<name>A0A8J5JIF1_HOMAM</name>
<protein>
    <submittedName>
        <fullName evidence="1">FAST kinase domain-containing protein 5-like 1</fullName>
    </submittedName>
</protein>
<accession>A0A8J5JIF1</accession>
<dbReference type="GO" id="GO:0016301">
    <property type="term" value="F:kinase activity"/>
    <property type="evidence" value="ECO:0007669"/>
    <property type="project" value="UniProtKB-KW"/>
</dbReference>
<dbReference type="EMBL" id="JAHLQT010034478">
    <property type="protein sequence ID" value="KAG7158607.1"/>
    <property type="molecule type" value="Genomic_DNA"/>
</dbReference>
<reference evidence="1" key="1">
    <citation type="journal article" date="2021" name="Sci. Adv.">
        <title>The American lobster genome reveals insights on longevity, neural, and immune adaptations.</title>
        <authorList>
            <person name="Polinski J.M."/>
            <person name="Zimin A.V."/>
            <person name="Clark K.F."/>
            <person name="Kohn A.B."/>
            <person name="Sadowski N."/>
            <person name="Timp W."/>
            <person name="Ptitsyn A."/>
            <person name="Khanna P."/>
            <person name="Romanova D.Y."/>
            <person name="Williams P."/>
            <person name="Greenwood S.J."/>
            <person name="Moroz L.L."/>
            <person name="Walt D.R."/>
            <person name="Bodnar A.G."/>
        </authorList>
    </citation>
    <scope>NUCLEOTIDE SEQUENCE</scope>
    <source>
        <strain evidence="1">GMGI-L3</strain>
    </source>
</reference>
<dbReference type="Proteomes" id="UP000747542">
    <property type="component" value="Unassembled WGS sequence"/>
</dbReference>
<organism evidence="1 2">
    <name type="scientific">Homarus americanus</name>
    <name type="common">American lobster</name>
    <dbReference type="NCBI Taxonomy" id="6706"/>
    <lineage>
        <taxon>Eukaryota</taxon>
        <taxon>Metazoa</taxon>
        <taxon>Ecdysozoa</taxon>
        <taxon>Arthropoda</taxon>
        <taxon>Crustacea</taxon>
        <taxon>Multicrustacea</taxon>
        <taxon>Malacostraca</taxon>
        <taxon>Eumalacostraca</taxon>
        <taxon>Eucarida</taxon>
        <taxon>Decapoda</taxon>
        <taxon>Pleocyemata</taxon>
        <taxon>Astacidea</taxon>
        <taxon>Nephropoidea</taxon>
        <taxon>Nephropidae</taxon>
        <taxon>Homarus</taxon>
    </lineage>
</organism>
<keyword evidence="2" id="KW-1185">Reference proteome</keyword>
<comment type="caution">
    <text evidence="1">The sequence shown here is derived from an EMBL/GenBank/DDBJ whole genome shotgun (WGS) entry which is preliminary data.</text>
</comment>